<keyword evidence="2" id="KW-1185">Reference proteome</keyword>
<organism evidence="1 2">
    <name type="scientific">Thelephora terrestris</name>
    <dbReference type="NCBI Taxonomy" id="56493"/>
    <lineage>
        <taxon>Eukaryota</taxon>
        <taxon>Fungi</taxon>
        <taxon>Dikarya</taxon>
        <taxon>Basidiomycota</taxon>
        <taxon>Agaricomycotina</taxon>
        <taxon>Agaricomycetes</taxon>
        <taxon>Thelephorales</taxon>
        <taxon>Thelephoraceae</taxon>
        <taxon>Thelephora</taxon>
    </lineage>
</organism>
<accession>A0A9P6HMH1</accession>
<sequence length="114" mass="12913">MSIELRKICGSRTTLPQLCQLPSHRLIINHHPFATGGYGDVYLATLDGSKVRVNRVRVPHQKYLPLSKRSFCEGVATWKRLEHPNIVILLGATLFPLQLISNWMPNVAVLCKLR</sequence>
<dbReference type="Proteomes" id="UP000736335">
    <property type="component" value="Unassembled WGS sequence"/>
</dbReference>
<name>A0A9P6HMH1_9AGAM</name>
<reference evidence="1" key="1">
    <citation type="journal article" date="2020" name="Nat. Commun.">
        <title>Large-scale genome sequencing of mycorrhizal fungi provides insights into the early evolution of symbiotic traits.</title>
        <authorList>
            <person name="Miyauchi S."/>
            <person name="Kiss E."/>
            <person name="Kuo A."/>
            <person name="Drula E."/>
            <person name="Kohler A."/>
            <person name="Sanchez-Garcia M."/>
            <person name="Morin E."/>
            <person name="Andreopoulos B."/>
            <person name="Barry K.W."/>
            <person name="Bonito G."/>
            <person name="Buee M."/>
            <person name="Carver A."/>
            <person name="Chen C."/>
            <person name="Cichocki N."/>
            <person name="Clum A."/>
            <person name="Culley D."/>
            <person name="Crous P.W."/>
            <person name="Fauchery L."/>
            <person name="Girlanda M."/>
            <person name="Hayes R.D."/>
            <person name="Keri Z."/>
            <person name="LaButti K."/>
            <person name="Lipzen A."/>
            <person name="Lombard V."/>
            <person name="Magnuson J."/>
            <person name="Maillard F."/>
            <person name="Murat C."/>
            <person name="Nolan M."/>
            <person name="Ohm R.A."/>
            <person name="Pangilinan J."/>
            <person name="Pereira M.F."/>
            <person name="Perotto S."/>
            <person name="Peter M."/>
            <person name="Pfister S."/>
            <person name="Riley R."/>
            <person name="Sitrit Y."/>
            <person name="Stielow J.B."/>
            <person name="Szollosi G."/>
            <person name="Zifcakova L."/>
            <person name="Stursova M."/>
            <person name="Spatafora J.W."/>
            <person name="Tedersoo L."/>
            <person name="Vaario L.M."/>
            <person name="Yamada A."/>
            <person name="Yan M."/>
            <person name="Wang P."/>
            <person name="Xu J."/>
            <person name="Bruns T."/>
            <person name="Baldrian P."/>
            <person name="Vilgalys R."/>
            <person name="Dunand C."/>
            <person name="Henrissat B."/>
            <person name="Grigoriev I.V."/>
            <person name="Hibbett D."/>
            <person name="Nagy L.G."/>
            <person name="Martin F.M."/>
        </authorList>
    </citation>
    <scope>NUCLEOTIDE SEQUENCE</scope>
    <source>
        <strain evidence="1">UH-Tt-Lm1</strain>
    </source>
</reference>
<dbReference type="SUPFAM" id="SSF56112">
    <property type="entry name" value="Protein kinase-like (PK-like)"/>
    <property type="match status" value="1"/>
</dbReference>
<proteinExistence type="predicted"/>
<evidence type="ECO:0000313" key="2">
    <source>
        <dbReference type="Proteomes" id="UP000736335"/>
    </source>
</evidence>
<dbReference type="OrthoDB" id="4062651at2759"/>
<gene>
    <name evidence="1" type="ORF">BJ322DRAFT_1042931</name>
</gene>
<comment type="caution">
    <text evidence="1">The sequence shown here is derived from an EMBL/GenBank/DDBJ whole genome shotgun (WGS) entry which is preliminary data.</text>
</comment>
<dbReference type="Gene3D" id="3.30.200.20">
    <property type="entry name" value="Phosphorylase Kinase, domain 1"/>
    <property type="match status" value="1"/>
</dbReference>
<evidence type="ECO:0008006" key="3">
    <source>
        <dbReference type="Google" id="ProtNLM"/>
    </source>
</evidence>
<dbReference type="InterPro" id="IPR011009">
    <property type="entry name" value="Kinase-like_dom_sf"/>
</dbReference>
<protein>
    <recommendedName>
        <fullName evidence="3">Protein kinase domain-containing protein</fullName>
    </recommendedName>
</protein>
<dbReference type="EMBL" id="WIUZ02000003">
    <property type="protein sequence ID" value="KAF9789560.1"/>
    <property type="molecule type" value="Genomic_DNA"/>
</dbReference>
<dbReference type="AlphaFoldDB" id="A0A9P6HMH1"/>
<evidence type="ECO:0000313" key="1">
    <source>
        <dbReference type="EMBL" id="KAF9789560.1"/>
    </source>
</evidence>
<reference evidence="1" key="2">
    <citation type="submission" date="2020-11" db="EMBL/GenBank/DDBJ databases">
        <authorList>
            <consortium name="DOE Joint Genome Institute"/>
            <person name="Kuo A."/>
            <person name="Miyauchi S."/>
            <person name="Kiss E."/>
            <person name="Drula E."/>
            <person name="Kohler A."/>
            <person name="Sanchez-Garcia M."/>
            <person name="Andreopoulos B."/>
            <person name="Barry K.W."/>
            <person name="Bonito G."/>
            <person name="Buee M."/>
            <person name="Carver A."/>
            <person name="Chen C."/>
            <person name="Cichocki N."/>
            <person name="Clum A."/>
            <person name="Culley D."/>
            <person name="Crous P.W."/>
            <person name="Fauchery L."/>
            <person name="Girlanda M."/>
            <person name="Hayes R."/>
            <person name="Keri Z."/>
            <person name="Labutti K."/>
            <person name="Lipzen A."/>
            <person name="Lombard V."/>
            <person name="Magnuson J."/>
            <person name="Maillard F."/>
            <person name="Morin E."/>
            <person name="Murat C."/>
            <person name="Nolan M."/>
            <person name="Ohm R."/>
            <person name="Pangilinan J."/>
            <person name="Pereira M."/>
            <person name="Perotto S."/>
            <person name="Peter M."/>
            <person name="Riley R."/>
            <person name="Sitrit Y."/>
            <person name="Stielow B."/>
            <person name="Szollosi G."/>
            <person name="Zifcakova L."/>
            <person name="Stursova M."/>
            <person name="Spatafora J.W."/>
            <person name="Tedersoo L."/>
            <person name="Vaario L.-M."/>
            <person name="Yamada A."/>
            <person name="Yan M."/>
            <person name="Wang P."/>
            <person name="Xu J."/>
            <person name="Bruns T."/>
            <person name="Baldrian P."/>
            <person name="Vilgalys R."/>
            <person name="Henrissat B."/>
            <person name="Grigoriev I.V."/>
            <person name="Hibbett D."/>
            <person name="Nagy L.G."/>
            <person name="Martin F.M."/>
        </authorList>
    </citation>
    <scope>NUCLEOTIDE SEQUENCE</scope>
    <source>
        <strain evidence="1">UH-Tt-Lm1</strain>
    </source>
</reference>